<keyword evidence="2" id="KW-1185">Reference proteome</keyword>
<dbReference type="AlphaFoldDB" id="M2MQS1"/>
<sequence>MVRKHGTAHMHARPDELAHVPIHPRPVVVHLAFLTSEYCGTVSSQPRLRSRPLSSRLLTFATGPKPTYICRMYG</sequence>
<protein>
    <submittedName>
        <fullName evidence="1">Uncharacterized protein</fullName>
    </submittedName>
</protein>
<evidence type="ECO:0000313" key="2">
    <source>
        <dbReference type="Proteomes" id="UP000011761"/>
    </source>
</evidence>
<dbReference type="EMBL" id="KB445552">
    <property type="protein sequence ID" value="EMC99161.1"/>
    <property type="molecule type" value="Genomic_DNA"/>
</dbReference>
<accession>M2MQS1</accession>
<dbReference type="KEGG" id="bcom:BAUCODRAFT_31477"/>
<proteinExistence type="predicted"/>
<gene>
    <name evidence="1" type="ORF">BAUCODRAFT_31477</name>
</gene>
<name>M2MQS1_BAUPA</name>
<dbReference type="RefSeq" id="XP_007673584.1">
    <property type="nucleotide sequence ID" value="XM_007675394.1"/>
</dbReference>
<dbReference type="HOGENOM" id="CLU_2687425_0_0_1"/>
<organism evidence="1 2">
    <name type="scientific">Baudoinia panamericana (strain UAMH 10762)</name>
    <name type="common">Angels' share fungus</name>
    <name type="synonym">Baudoinia compniacensis (strain UAMH 10762)</name>
    <dbReference type="NCBI Taxonomy" id="717646"/>
    <lineage>
        <taxon>Eukaryota</taxon>
        <taxon>Fungi</taxon>
        <taxon>Dikarya</taxon>
        <taxon>Ascomycota</taxon>
        <taxon>Pezizomycotina</taxon>
        <taxon>Dothideomycetes</taxon>
        <taxon>Dothideomycetidae</taxon>
        <taxon>Mycosphaerellales</taxon>
        <taxon>Teratosphaeriaceae</taxon>
        <taxon>Baudoinia</taxon>
    </lineage>
</organism>
<evidence type="ECO:0000313" key="1">
    <source>
        <dbReference type="EMBL" id="EMC99161.1"/>
    </source>
</evidence>
<dbReference type="Proteomes" id="UP000011761">
    <property type="component" value="Unassembled WGS sequence"/>
</dbReference>
<dbReference type="GeneID" id="19111492"/>
<reference evidence="1 2" key="1">
    <citation type="journal article" date="2012" name="PLoS Pathog.">
        <title>Diverse lifestyles and strategies of plant pathogenesis encoded in the genomes of eighteen Dothideomycetes fungi.</title>
        <authorList>
            <person name="Ohm R.A."/>
            <person name="Feau N."/>
            <person name="Henrissat B."/>
            <person name="Schoch C.L."/>
            <person name="Horwitz B.A."/>
            <person name="Barry K.W."/>
            <person name="Condon B.J."/>
            <person name="Copeland A.C."/>
            <person name="Dhillon B."/>
            <person name="Glaser F."/>
            <person name="Hesse C.N."/>
            <person name="Kosti I."/>
            <person name="LaButti K."/>
            <person name="Lindquist E.A."/>
            <person name="Lucas S."/>
            <person name="Salamov A.A."/>
            <person name="Bradshaw R.E."/>
            <person name="Ciuffetti L."/>
            <person name="Hamelin R.C."/>
            <person name="Kema G.H.J."/>
            <person name="Lawrence C."/>
            <person name="Scott J.A."/>
            <person name="Spatafora J.W."/>
            <person name="Turgeon B.G."/>
            <person name="de Wit P.J.G.M."/>
            <person name="Zhong S."/>
            <person name="Goodwin S.B."/>
            <person name="Grigoriev I.V."/>
        </authorList>
    </citation>
    <scope>NUCLEOTIDE SEQUENCE [LARGE SCALE GENOMIC DNA]</scope>
    <source>
        <strain evidence="1 2">UAMH 10762</strain>
    </source>
</reference>